<feature type="transmembrane region" description="Helical" evidence="2">
    <location>
        <begin position="325"/>
        <end position="347"/>
    </location>
</feature>
<feature type="transmembrane region" description="Helical" evidence="2">
    <location>
        <begin position="269"/>
        <end position="287"/>
    </location>
</feature>
<dbReference type="OrthoDB" id="9764596at2"/>
<feature type="transmembrane region" description="Helical" evidence="2">
    <location>
        <begin position="118"/>
        <end position="138"/>
    </location>
</feature>
<feature type="transmembrane region" description="Helical" evidence="2">
    <location>
        <begin position="359"/>
        <end position="378"/>
    </location>
</feature>
<dbReference type="GO" id="GO:0015293">
    <property type="term" value="F:symporter activity"/>
    <property type="evidence" value="ECO:0007669"/>
    <property type="project" value="InterPro"/>
</dbReference>
<dbReference type="PANTHER" id="PTHR11328">
    <property type="entry name" value="MAJOR FACILITATOR SUPERFAMILY DOMAIN-CONTAINING PROTEIN"/>
    <property type="match status" value="1"/>
</dbReference>
<gene>
    <name evidence="3" type="ORF">HYN04_08225</name>
</gene>
<dbReference type="Proteomes" id="UP000247763">
    <property type="component" value="Chromosome"/>
</dbReference>
<feature type="transmembrane region" description="Helical" evidence="2">
    <location>
        <begin position="185"/>
        <end position="205"/>
    </location>
</feature>
<dbReference type="InterPro" id="IPR036259">
    <property type="entry name" value="MFS_trans_sf"/>
</dbReference>
<evidence type="ECO:0000256" key="2">
    <source>
        <dbReference type="SAM" id="Phobius"/>
    </source>
</evidence>
<feature type="transmembrane region" description="Helical" evidence="2">
    <location>
        <begin position="471"/>
        <end position="491"/>
    </location>
</feature>
<keyword evidence="4" id="KW-1185">Reference proteome</keyword>
<dbReference type="AlphaFoldDB" id="A0A2Z3HWX3"/>
<evidence type="ECO:0000313" key="4">
    <source>
        <dbReference type="Proteomes" id="UP000247763"/>
    </source>
</evidence>
<dbReference type="EMBL" id="CP029479">
    <property type="protein sequence ID" value="AWM77750.1"/>
    <property type="molecule type" value="Genomic_DNA"/>
</dbReference>
<dbReference type="Gene3D" id="1.20.1250.20">
    <property type="entry name" value="MFS general substrate transporter like domains"/>
    <property type="match status" value="2"/>
</dbReference>
<dbReference type="Pfam" id="PF13347">
    <property type="entry name" value="MFS_2"/>
    <property type="match status" value="1"/>
</dbReference>
<keyword evidence="2" id="KW-0812">Transmembrane</keyword>
<reference evidence="4" key="1">
    <citation type="submission" date="2018-05" db="EMBL/GenBank/DDBJ databases">
        <title>Genome sequencing of Phenylobacterium sp. HYN0004.</title>
        <authorList>
            <person name="Yi H."/>
            <person name="Baek C."/>
        </authorList>
    </citation>
    <scope>NUCLEOTIDE SEQUENCE [LARGE SCALE GENOMIC DNA]</scope>
    <source>
        <strain evidence="4">HYN0004</strain>
    </source>
</reference>
<feature type="transmembrane region" description="Helical" evidence="2">
    <location>
        <begin position="506"/>
        <end position="530"/>
    </location>
</feature>
<accession>A0A2Z3HWX3</accession>
<dbReference type="KEGG" id="phb:HYN04_08225"/>
<name>A0A2Z3HWX3_9CAUL</name>
<keyword evidence="2" id="KW-0472">Membrane</keyword>
<protein>
    <submittedName>
        <fullName evidence="3">MFS transporter</fullName>
    </submittedName>
</protein>
<organism evidence="3 4">
    <name type="scientific">Phenylobacterium parvum</name>
    <dbReference type="NCBI Taxonomy" id="2201350"/>
    <lineage>
        <taxon>Bacteria</taxon>
        <taxon>Pseudomonadati</taxon>
        <taxon>Pseudomonadota</taxon>
        <taxon>Alphaproteobacteria</taxon>
        <taxon>Caulobacterales</taxon>
        <taxon>Caulobacteraceae</taxon>
        <taxon>Phenylobacterium</taxon>
    </lineage>
</organism>
<keyword evidence="2" id="KW-1133">Transmembrane helix</keyword>
<feature type="transmembrane region" description="Helical" evidence="2">
    <location>
        <begin position="159"/>
        <end position="179"/>
    </location>
</feature>
<dbReference type="PANTHER" id="PTHR11328:SF24">
    <property type="entry name" value="MAJOR FACILITATOR SUPERFAMILY (MFS) PROFILE DOMAIN-CONTAINING PROTEIN"/>
    <property type="match status" value="1"/>
</dbReference>
<dbReference type="GO" id="GO:0005886">
    <property type="term" value="C:plasma membrane"/>
    <property type="evidence" value="ECO:0007669"/>
    <property type="project" value="TreeGrafter"/>
</dbReference>
<comment type="similarity">
    <text evidence="1">Belongs to the sodium:galactoside symporter (TC 2.A.2) family.</text>
</comment>
<feature type="transmembrane region" description="Helical" evidence="2">
    <location>
        <begin position="425"/>
        <end position="450"/>
    </location>
</feature>
<feature type="transmembrane region" description="Helical" evidence="2">
    <location>
        <begin position="390"/>
        <end position="413"/>
    </location>
</feature>
<dbReference type="SUPFAM" id="SSF103473">
    <property type="entry name" value="MFS general substrate transporter"/>
    <property type="match status" value="1"/>
</dbReference>
<sequence>MTGPSGRNRILTLILAPGRGRGKHAVRKVDLGAFCPLDANAAQLKAAVRVISGLADVPTMNRGAVHISGSDFMSSAQAGSVERLPLRTKFFFGIGSVGDSIVLATVGSYAMLYYNQILGLNAVLAGLAVSASLFFDGFADPVIGSLSDRTRGRFGRRHAYLFLAPVPIALSVIAVFNPPPGASDLVLFLWFALSVSFMRISISLFNTPHLALGGELSTDYIERSKVLSWNNFFTWAGGAGMNFLALHFVFKATPEYPRGLLNPEPYGPFAVGCGLAAMVLLLASAWYTRDQIPRLPKAPENLPRFSPLEFLKDVGKALGNRNYMWLLIAFFFLSMMIGVRGGLNLYVNTFFWGLTSEQLKWFIFGSFVGYGTGFLFSARMHQRLDKRLNMIIWAVVFSIGPAIPMILGLTGVLSSETPGLTPMLIAFSSVGNAGASVLSITVMSALADIADENELAHGVRQEGVLYSTRNLAAKIDQALGAALAGLALWAISFPPKAKPGSVPDDVLFNLVFVDGILATIPGLIAAVCYARYKITRARFEATKAALAARKAAQGT</sequence>
<feature type="transmembrane region" description="Helical" evidence="2">
    <location>
        <begin position="226"/>
        <end position="249"/>
    </location>
</feature>
<dbReference type="InterPro" id="IPR039672">
    <property type="entry name" value="MFS_2"/>
</dbReference>
<dbReference type="GO" id="GO:0008643">
    <property type="term" value="P:carbohydrate transport"/>
    <property type="evidence" value="ECO:0007669"/>
    <property type="project" value="InterPro"/>
</dbReference>
<proteinExistence type="inferred from homology"/>
<evidence type="ECO:0000313" key="3">
    <source>
        <dbReference type="EMBL" id="AWM77750.1"/>
    </source>
</evidence>
<feature type="transmembrane region" description="Helical" evidence="2">
    <location>
        <begin position="90"/>
        <end position="112"/>
    </location>
</feature>
<evidence type="ECO:0000256" key="1">
    <source>
        <dbReference type="ARBA" id="ARBA00009617"/>
    </source>
</evidence>